<name>A0A7G6Y7C8_9MICO</name>
<reference evidence="2" key="1">
    <citation type="submission" date="2019-09" db="EMBL/GenBank/DDBJ databases">
        <title>Antimicrobial potential of Antarctic Bacteria.</title>
        <authorList>
            <person name="Benaud N."/>
            <person name="Edwards R.J."/>
            <person name="Ferrari B.C."/>
        </authorList>
    </citation>
    <scope>NUCLEOTIDE SEQUENCE [LARGE SCALE GENOMIC DNA]</scope>
    <source>
        <strain evidence="2">INR9</strain>
    </source>
</reference>
<dbReference type="RefSeq" id="WP_185277556.1">
    <property type="nucleotide sequence ID" value="NZ_CP043641.1"/>
</dbReference>
<proteinExistence type="predicted"/>
<evidence type="ECO:0000313" key="1">
    <source>
        <dbReference type="EMBL" id="QNE34393.1"/>
    </source>
</evidence>
<accession>A0A7G6Y7C8</accession>
<sequence length="61" mass="6920">MTAISVPVHRPLSHRAALRLGRALTAWGMRQPARHHRHAELVATVEQTRDRAARTLPQLPR</sequence>
<protein>
    <submittedName>
        <fullName evidence="1">Uncharacterized protein</fullName>
    </submittedName>
</protein>
<evidence type="ECO:0000313" key="2">
    <source>
        <dbReference type="Proteomes" id="UP000515511"/>
    </source>
</evidence>
<dbReference type="EMBL" id="CP043641">
    <property type="protein sequence ID" value="QNE34393.1"/>
    <property type="molecule type" value="Genomic_DNA"/>
</dbReference>
<organism evidence="1 2">
    <name type="scientific">Leifsonia shinshuensis</name>
    <dbReference type="NCBI Taxonomy" id="150026"/>
    <lineage>
        <taxon>Bacteria</taxon>
        <taxon>Bacillati</taxon>
        <taxon>Actinomycetota</taxon>
        <taxon>Actinomycetes</taxon>
        <taxon>Micrococcales</taxon>
        <taxon>Microbacteriaceae</taxon>
        <taxon>Leifsonia</taxon>
    </lineage>
</organism>
<dbReference type="Proteomes" id="UP000515511">
    <property type="component" value="Chromosome"/>
</dbReference>
<dbReference type="KEGG" id="lse:F1C12_04075"/>
<dbReference type="AlphaFoldDB" id="A0A7G6Y7C8"/>
<gene>
    <name evidence="1" type="ORF">F1C12_04075</name>
</gene>